<dbReference type="Proteomes" id="UP000678499">
    <property type="component" value="Unassembled WGS sequence"/>
</dbReference>
<accession>A0A7R9GJ49</accession>
<protein>
    <submittedName>
        <fullName evidence="2">Uncharacterized protein</fullName>
    </submittedName>
</protein>
<reference evidence="2" key="1">
    <citation type="submission" date="2020-11" db="EMBL/GenBank/DDBJ databases">
        <authorList>
            <person name="Tran Van P."/>
        </authorList>
    </citation>
    <scope>NUCLEOTIDE SEQUENCE</scope>
</reference>
<keyword evidence="3" id="KW-1185">Reference proteome</keyword>
<feature type="region of interest" description="Disordered" evidence="1">
    <location>
        <begin position="225"/>
        <end position="255"/>
    </location>
</feature>
<sequence>MLNSGIPGRKGFGGADDIHPGLLNWAIKLNLLHYQGLALRRIPIFRHVASSPALSHGIHIVQQVAGPDPKPSHHGINVDLVSVPTVALARALQLTPHPSLNYSHFRFRKLVIIGLGTVRGIIVDSVVPVTRICQPEPLQMQPSQHFPTKFQTEIISVPVSINKPPVGDPNPNDIYKDLTHHEPQLDGNSRLLYKNLGILRYYIQDPEKADYLIVDKDSRVPNEVSNKDVAAAGPIGLPPAPRRQHSRPRNPQGLI</sequence>
<gene>
    <name evidence="2" type="ORF">NMOB1V02_LOCUS12068</name>
</gene>
<dbReference type="AlphaFoldDB" id="A0A7R9GJ49"/>
<organism evidence="2">
    <name type="scientific">Notodromas monacha</name>
    <dbReference type="NCBI Taxonomy" id="399045"/>
    <lineage>
        <taxon>Eukaryota</taxon>
        <taxon>Metazoa</taxon>
        <taxon>Ecdysozoa</taxon>
        <taxon>Arthropoda</taxon>
        <taxon>Crustacea</taxon>
        <taxon>Oligostraca</taxon>
        <taxon>Ostracoda</taxon>
        <taxon>Podocopa</taxon>
        <taxon>Podocopida</taxon>
        <taxon>Cypridocopina</taxon>
        <taxon>Cypridoidea</taxon>
        <taxon>Cyprididae</taxon>
        <taxon>Notodromas</taxon>
    </lineage>
</organism>
<evidence type="ECO:0000256" key="1">
    <source>
        <dbReference type="SAM" id="MobiDB-lite"/>
    </source>
</evidence>
<dbReference type="EMBL" id="OA890308">
    <property type="protein sequence ID" value="CAD7284461.1"/>
    <property type="molecule type" value="Genomic_DNA"/>
</dbReference>
<proteinExistence type="predicted"/>
<evidence type="ECO:0000313" key="3">
    <source>
        <dbReference type="Proteomes" id="UP000678499"/>
    </source>
</evidence>
<dbReference type="EMBL" id="CAJPEX010008271">
    <property type="protein sequence ID" value="CAG0924613.1"/>
    <property type="molecule type" value="Genomic_DNA"/>
</dbReference>
<evidence type="ECO:0000313" key="2">
    <source>
        <dbReference type="EMBL" id="CAD7284461.1"/>
    </source>
</evidence>
<name>A0A7R9GJ49_9CRUS</name>